<dbReference type="SUPFAM" id="SSF52058">
    <property type="entry name" value="L domain-like"/>
    <property type="match status" value="1"/>
</dbReference>
<proteinExistence type="predicted"/>
<reference evidence="3" key="1">
    <citation type="journal article" date="2014" name="Genome Announc.">
        <title>De novo whole-genome sequence and genome annotation of Lichtheimia ramosa.</title>
        <authorList>
            <person name="Linde J."/>
            <person name="Schwartze V."/>
            <person name="Binder U."/>
            <person name="Lass-Florl C."/>
            <person name="Voigt K."/>
            <person name="Horn F."/>
        </authorList>
    </citation>
    <scope>NUCLEOTIDE SEQUENCE</scope>
    <source>
        <strain evidence="3">JMRC FSU:6197</strain>
    </source>
</reference>
<evidence type="ECO:0000256" key="1">
    <source>
        <dbReference type="ARBA" id="ARBA00022614"/>
    </source>
</evidence>
<evidence type="ECO:0000313" key="3">
    <source>
        <dbReference type="EMBL" id="CDS14338.1"/>
    </source>
</evidence>
<keyword evidence="2" id="KW-0677">Repeat</keyword>
<dbReference type="PANTHER" id="PTHR48051:SF1">
    <property type="entry name" value="RAS SUPPRESSOR PROTEIN 1"/>
    <property type="match status" value="1"/>
</dbReference>
<gene>
    <name evidence="3" type="ORF">LRAMOSA06508</name>
</gene>
<dbReference type="Gene3D" id="3.80.10.10">
    <property type="entry name" value="Ribonuclease Inhibitor"/>
    <property type="match status" value="1"/>
</dbReference>
<dbReference type="InterPro" id="IPR050216">
    <property type="entry name" value="LRR_domain-containing"/>
</dbReference>
<dbReference type="SMART" id="SM00364">
    <property type="entry name" value="LRR_BAC"/>
    <property type="match status" value="4"/>
</dbReference>
<accession>A0A077X4S6</accession>
<name>A0A077X4S6_9FUNG</name>
<dbReference type="AlphaFoldDB" id="A0A077X4S6"/>
<keyword evidence="1" id="KW-0433">Leucine-rich repeat</keyword>
<organism evidence="3">
    <name type="scientific">Lichtheimia ramosa</name>
    <dbReference type="NCBI Taxonomy" id="688394"/>
    <lineage>
        <taxon>Eukaryota</taxon>
        <taxon>Fungi</taxon>
        <taxon>Fungi incertae sedis</taxon>
        <taxon>Mucoromycota</taxon>
        <taxon>Mucoromycotina</taxon>
        <taxon>Mucoromycetes</taxon>
        <taxon>Mucorales</taxon>
        <taxon>Lichtheimiaceae</taxon>
        <taxon>Lichtheimia</taxon>
    </lineage>
</organism>
<dbReference type="Pfam" id="PF00560">
    <property type="entry name" value="LRR_1"/>
    <property type="match status" value="1"/>
</dbReference>
<dbReference type="InterPro" id="IPR032675">
    <property type="entry name" value="LRR_dom_sf"/>
</dbReference>
<dbReference type="Pfam" id="PF13855">
    <property type="entry name" value="LRR_8"/>
    <property type="match status" value="1"/>
</dbReference>
<dbReference type="InterPro" id="IPR003591">
    <property type="entry name" value="Leu-rich_rpt_typical-subtyp"/>
</dbReference>
<dbReference type="GO" id="GO:0005737">
    <property type="term" value="C:cytoplasm"/>
    <property type="evidence" value="ECO:0007669"/>
    <property type="project" value="TreeGrafter"/>
</dbReference>
<dbReference type="EMBL" id="LK023386">
    <property type="protein sequence ID" value="CDS14338.1"/>
    <property type="molecule type" value="Genomic_DNA"/>
</dbReference>
<dbReference type="OrthoDB" id="1394818at2759"/>
<dbReference type="InterPro" id="IPR001611">
    <property type="entry name" value="Leu-rich_rpt"/>
</dbReference>
<evidence type="ECO:0000256" key="2">
    <source>
        <dbReference type="ARBA" id="ARBA00022737"/>
    </source>
</evidence>
<sequence>MDSEERTAVLWFMQGSCMVSFYSYPEEKGTRRRNLGTENLVLADLSYRQICSLKIAQPAIQHLTHLTKLELQSNRLTTLPAELWRLSGLEELNVGKNRITCIPPDIARLSQLRELYLYDNQIEHLPSQVGDLKQLQILDVTANKLSYLPAELLRLALTNTWIDRNDFAVDLKWKQKEGPFRIRGASFSKTIRVDVLSLRSLCLQIAGSNLIELSRKEGNQELQHQLDMLQHQSCLSQLLLDELLEPLSPTSSQSPLYV</sequence>
<protein>
    <submittedName>
        <fullName evidence="3">Uncharacterized protein</fullName>
    </submittedName>
</protein>
<dbReference type="SMART" id="SM00369">
    <property type="entry name" value="LRR_TYP"/>
    <property type="match status" value="4"/>
</dbReference>
<dbReference type="PROSITE" id="PS51450">
    <property type="entry name" value="LRR"/>
    <property type="match status" value="1"/>
</dbReference>
<dbReference type="PANTHER" id="PTHR48051">
    <property type="match status" value="1"/>
</dbReference>